<dbReference type="Proteomes" id="UP001159001">
    <property type="component" value="Unassembled WGS sequence"/>
</dbReference>
<dbReference type="CDD" id="cd02211">
    <property type="entry name" value="cupin_UGlyAH_N"/>
    <property type="match status" value="1"/>
</dbReference>
<sequence length="261" mass="29015">MGYLDNQIGYPNDILASRAIIKKDNYAIIPPNGVVCNIIPGFTDCNMTILSTPKLGASFVDYVGTLFNEGGNLAGFGGGKIECIIYVIEGELIAYSDKDEHKLTQGGYLYCPAGVTMRFKNNNKGNPSQIFLYKRVYEPTEGHKAHVVCGNVNELPKIDYEGMHNVHLQDLLPKDLGFDMNIHILTFQPGASHGYIETHYQEHGALILSGKGMYNLDNDWVPVKKGDYIFMASYALQAGYAVGDEEFSYIYSKDCNRDIEL</sequence>
<reference evidence="2" key="2">
    <citation type="submission" date="2022-10" db="EMBL/GenBank/DDBJ databases">
        <title>Bacterial isolates recovered from the One Health project in Brazil.</title>
        <authorList>
            <person name="Valiatti T.B."/>
            <person name="Santos F."/>
            <person name="Cayo R."/>
            <person name="Gales A.C."/>
        </authorList>
    </citation>
    <scope>NUCLEOTIDE SEQUENCE</scope>
    <source>
        <strain evidence="2">PVR188</strain>
    </source>
</reference>
<dbReference type="InterPro" id="IPR014710">
    <property type="entry name" value="RmlC-like_jellyroll"/>
</dbReference>
<dbReference type="EMBL" id="JAOWIN010000014">
    <property type="protein sequence ID" value="MDI9094407.1"/>
    <property type="molecule type" value="Genomic_DNA"/>
</dbReference>
<dbReference type="Proteomes" id="UP000216001">
    <property type="component" value="Unassembled WGS sequence"/>
</dbReference>
<dbReference type="EC" id="3.5.3.26" evidence="2"/>
<keyword evidence="3" id="KW-0378">Hydrolase</keyword>
<dbReference type="AlphaFoldDB" id="A0A264VQX6"/>
<dbReference type="Gene3D" id="2.60.120.10">
    <property type="entry name" value="Jelly Rolls"/>
    <property type="match status" value="2"/>
</dbReference>
<dbReference type="InterPro" id="IPR044704">
    <property type="entry name" value="UGlyAH_cupin_N"/>
</dbReference>
<comment type="caution">
    <text evidence="3">The sequence shown here is derived from an EMBL/GenBank/DDBJ whole genome shotgun (WGS) entry which is preliminary data.</text>
</comment>
<evidence type="ECO:0000313" key="2">
    <source>
        <dbReference type="EMBL" id="MDI9094407.1"/>
    </source>
</evidence>
<dbReference type="InterPro" id="IPR017627">
    <property type="entry name" value="UGHY"/>
</dbReference>
<organism evidence="3 4">
    <name type="scientific">Providencia rettgeri</name>
    <dbReference type="NCBI Taxonomy" id="587"/>
    <lineage>
        <taxon>Bacteria</taxon>
        <taxon>Pseudomonadati</taxon>
        <taxon>Pseudomonadota</taxon>
        <taxon>Gammaproteobacteria</taxon>
        <taxon>Enterobacterales</taxon>
        <taxon>Morganellaceae</taxon>
        <taxon>Providencia</taxon>
    </lineage>
</organism>
<dbReference type="PANTHER" id="PTHR34571">
    <property type="entry name" value="(S)-UREIDOGLYCINE AMINOHYDROLASE"/>
    <property type="match status" value="1"/>
</dbReference>
<dbReference type="EMBL" id="NOWC01000019">
    <property type="protein sequence ID" value="OZS73709.1"/>
    <property type="molecule type" value="Genomic_DNA"/>
</dbReference>
<reference evidence="3 4" key="1">
    <citation type="submission" date="2017-07" db="EMBL/GenBank/DDBJ databases">
        <title>blaIMP-27 on transferable plasmids in Proteus mirabilis and Providencia rettgeri.</title>
        <authorList>
            <person name="Potter R."/>
        </authorList>
    </citation>
    <scope>NUCLEOTIDE SEQUENCE [LARGE SCALE GENOMIC DNA]</scope>
    <source>
        <strain evidence="3 4">PR1</strain>
    </source>
</reference>
<protein>
    <submittedName>
        <fullName evidence="3">(S)-ureidoglycine aminohydrolase</fullName>
        <ecNumber evidence="2">3.5.3.26</ecNumber>
    </submittedName>
</protein>
<dbReference type="CDD" id="cd02212">
    <property type="entry name" value="cupin_UGlyAH_C"/>
    <property type="match status" value="1"/>
</dbReference>
<dbReference type="NCBIfam" id="TIGR03214">
    <property type="entry name" value="ura-cupin"/>
    <property type="match status" value="1"/>
</dbReference>
<evidence type="ECO:0000259" key="1">
    <source>
        <dbReference type="Pfam" id="PF07883"/>
    </source>
</evidence>
<dbReference type="InterPro" id="IPR013096">
    <property type="entry name" value="Cupin_2"/>
</dbReference>
<proteinExistence type="predicted"/>
<dbReference type="InterPro" id="IPR044697">
    <property type="entry name" value="UGlyAH_cupin_C"/>
</dbReference>
<gene>
    <name evidence="2" type="primary">allE</name>
    <name evidence="3" type="ORF">CHI95_15445</name>
    <name evidence="2" type="ORF">OGX73_17425</name>
</gene>
<dbReference type="InterPro" id="IPR011051">
    <property type="entry name" value="RmlC_Cupin_sf"/>
</dbReference>
<dbReference type="PANTHER" id="PTHR34571:SF1">
    <property type="entry name" value="(S)-UREIDOGLYCINE AMINOHYDROLASE"/>
    <property type="match status" value="1"/>
</dbReference>
<dbReference type="SUPFAM" id="SSF51182">
    <property type="entry name" value="RmlC-like cupins"/>
    <property type="match status" value="1"/>
</dbReference>
<name>A0A264VQX6_PRORE</name>
<dbReference type="RefSeq" id="WP_004261565.1">
    <property type="nucleotide sequence ID" value="NZ_ABEXOC020000009.1"/>
</dbReference>
<accession>A0A264VQX6</accession>
<evidence type="ECO:0000313" key="4">
    <source>
        <dbReference type="Proteomes" id="UP000216001"/>
    </source>
</evidence>
<dbReference type="GO" id="GO:0071522">
    <property type="term" value="F:ureidoglycine aminohydrolase activity"/>
    <property type="evidence" value="ECO:0007669"/>
    <property type="project" value="UniProtKB-EC"/>
</dbReference>
<dbReference type="Pfam" id="PF07883">
    <property type="entry name" value="Cupin_2"/>
    <property type="match status" value="1"/>
</dbReference>
<evidence type="ECO:0000313" key="3">
    <source>
        <dbReference type="EMBL" id="OZS73709.1"/>
    </source>
</evidence>
<feature type="domain" description="Cupin type-2" evidence="1">
    <location>
        <begin position="184"/>
        <end position="248"/>
    </location>
</feature>